<sequence>MKLLFAHDFPMIRDTIGNVYSKGAFPYAVWERYLKHFDKMTILGRERERINYNDTSKEIINSLSVSSGPDTNFIGLPNLSSIKGKVINKRNAKLIIDRELKKSDALIARLPSEIGKLAITVAIDHGIPYLIELVGCPYDAYRFYGDFKGNVYAPISMYQTKKIVKNSQYTIYVTKEYLQERYPTKGDQVNISNVNINDINNEDILNTRINSIKTIGDRKLKIGMIGSLNSKYKGFDKAIEYISKLANFNDYEIHILGAGDENNFKEIIRETGMTSKVFFDGTRSSGEEVFKWLDGIDLFIHPSLTEGLPRALIEALSRGCLAIGSTRGGIPELLEEKYLFNPLDEKSFNRSIKNALHSVKSMEEQIYINLNKVKEYTIPQLSQKRDNFIRKFISENKLKL</sequence>
<keyword evidence="3" id="KW-1185">Reference proteome</keyword>
<feature type="domain" description="Glycosyl transferase family 1" evidence="1">
    <location>
        <begin position="213"/>
        <end position="365"/>
    </location>
</feature>
<dbReference type="PANTHER" id="PTHR12526">
    <property type="entry name" value="GLYCOSYLTRANSFERASE"/>
    <property type="match status" value="1"/>
</dbReference>
<dbReference type="InterPro" id="IPR001296">
    <property type="entry name" value="Glyco_trans_1"/>
</dbReference>
<evidence type="ECO:0000313" key="2">
    <source>
        <dbReference type="EMBL" id="UOQ95061.1"/>
    </source>
</evidence>
<reference evidence="2 3" key="1">
    <citation type="submission" date="2022-04" db="EMBL/GenBank/DDBJ databases">
        <title>Halobacillus sp. isolated from saltern.</title>
        <authorList>
            <person name="Won M."/>
            <person name="Lee C.-M."/>
            <person name="Woen H.-Y."/>
            <person name="Kwon S.-W."/>
        </authorList>
    </citation>
    <scope>NUCLEOTIDE SEQUENCE [LARGE SCALE GENOMIC DNA]</scope>
    <source>
        <strain evidence="2 3">SSTM10-2</strain>
    </source>
</reference>
<accession>A0ABY4H4C6</accession>
<evidence type="ECO:0000259" key="1">
    <source>
        <dbReference type="Pfam" id="PF00534"/>
    </source>
</evidence>
<gene>
    <name evidence="2" type="ORF">MUO14_09090</name>
</gene>
<proteinExistence type="predicted"/>
<organism evidence="2 3">
    <name type="scientific">Halobacillus shinanisalinarum</name>
    <dbReference type="NCBI Taxonomy" id="2932258"/>
    <lineage>
        <taxon>Bacteria</taxon>
        <taxon>Bacillati</taxon>
        <taxon>Bacillota</taxon>
        <taxon>Bacilli</taxon>
        <taxon>Bacillales</taxon>
        <taxon>Bacillaceae</taxon>
        <taxon>Halobacillus</taxon>
    </lineage>
</organism>
<dbReference type="SUPFAM" id="SSF53756">
    <property type="entry name" value="UDP-Glycosyltransferase/glycogen phosphorylase"/>
    <property type="match status" value="1"/>
</dbReference>
<dbReference type="Proteomes" id="UP000831880">
    <property type="component" value="Chromosome"/>
</dbReference>
<name>A0ABY4H4C6_9BACI</name>
<dbReference type="EMBL" id="CP095074">
    <property type="protein sequence ID" value="UOQ95061.1"/>
    <property type="molecule type" value="Genomic_DNA"/>
</dbReference>
<dbReference type="Gene3D" id="3.40.50.2000">
    <property type="entry name" value="Glycogen Phosphorylase B"/>
    <property type="match status" value="2"/>
</dbReference>
<evidence type="ECO:0000313" key="3">
    <source>
        <dbReference type="Proteomes" id="UP000831880"/>
    </source>
</evidence>
<protein>
    <submittedName>
        <fullName evidence="2">Glycosyltransferase</fullName>
    </submittedName>
</protein>
<dbReference type="RefSeq" id="WP_244754916.1">
    <property type="nucleotide sequence ID" value="NZ_CP095074.1"/>
</dbReference>
<dbReference type="Pfam" id="PF00534">
    <property type="entry name" value="Glycos_transf_1"/>
    <property type="match status" value="1"/>
</dbReference>
<dbReference type="PANTHER" id="PTHR12526:SF630">
    <property type="entry name" value="GLYCOSYLTRANSFERASE"/>
    <property type="match status" value="1"/>
</dbReference>